<dbReference type="Proteomes" id="UP001499895">
    <property type="component" value="Unassembled WGS sequence"/>
</dbReference>
<sequence length="146" mass="15510">MFGTSSAKPSNASSPPAPLARQMAKDQAAAEQAGSDVMGPRRDSVATVRDQGSQALTVGTDPAAPQADPVVAGFTARYTHLLGRPDGVELRRRPATRLESANNPSRDRYLQLLAVVNGWPVTESPAPVFDWPVEALRPDGHSNDEP</sequence>
<evidence type="ECO:0000256" key="1">
    <source>
        <dbReference type="SAM" id="MobiDB-lite"/>
    </source>
</evidence>
<gene>
    <name evidence="2" type="ORF">GCM10009544_01910</name>
</gene>
<dbReference type="EMBL" id="BAAAHB010000001">
    <property type="protein sequence ID" value="GAA0442776.1"/>
    <property type="molecule type" value="Genomic_DNA"/>
</dbReference>
<evidence type="ECO:0000313" key="3">
    <source>
        <dbReference type="Proteomes" id="UP001499895"/>
    </source>
</evidence>
<organism evidence="2 3">
    <name type="scientific">Streptomyces stramineus</name>
    <dbReference type="NCBI Taxonomy" id="173861"/>
    <lineage>
        <taxon>Bacteria</taxon>
        <taxon>Bacillati</taxon>
        <taxon>Actinomycetota</taxon>
        <taxon>Actinomycetes</taxon>
        <taxon>Kitasatosporales</taxon>
        <taxon>Streptomycetaceae</taxon>
        <taxon>Streptomyces</taxon>
    </lineage>
</organism>
<evidence type="ECO:0000313" key="2">
    <source>
        <dbReference type="EMBL" id="GAA0442776.1"/>
    </source>
</evidence>
<reference evidence="2 3" key="1">
    <citation type="journal article" date="2019" name="Int. J. Syst. Evol. Microbiol.">
        <title>The Global Catalogue of Microorganisms (GCM) 10K type strain sequencing project: providing services to taxonomists for standard genome sequencing and annotation.</title>
        <authorList>
            <consortium name="The Broad Institute Genomics Platform"/>
            <consortium name="The Broad Institute Genome Sequencing Center for Infectious Disease"/>
            <person name="Wu L."/>
            <person name="Ma J."/>
        </authorList>
    </citation>
    <scope>NUCLEOTIDE SEQUENCE [LARGE SCALE GENOMIC DNA]</scope>
    <source>
        <strain evidence="2 3">JCM 10649</strain>
    </source>
</reference>
<protein>
    <submittedName>
        <fullName evidence="2">Uncharacterized protein</fullName>
    </submittedName>
</protein>
<feature type="region of interest" description="Disordered" evidence="1">
    <location>
        <begin position="1"/>
        <end position="67"/>
    </location>
</feature>
<proteinExistence type="predicted"/>
<keyword evidence="3" id="KW-1185">Reference proteome</keyword>
<name>A0ABN0ZD00_9ACTN</name>
<feature type="compositionally biased region" description="Low complexity" evidence="1">
    <location>
        <begin position="1"/>
        <end position="14"/>
    </location>
</feature>
<accession>A0ABN0ZD00</accession>
<comment type="caution">
    <text evidence="2">The sequence shown here is derived from an EMBL/GenBank/DDBJ whole genome shotgun (WGS) entry which is preliminary data.</text>
</comment>